<reference evidence="2" key="2">
    <citation type="journal article" date="2020" name="Microorganisms">
        <title>Osmotic Adaptation and Compatible Solute Biosynthesis of Phototrophic Bacteria as Revealed from Genome Analyses.</title>
        <authorList>
            <person name="Imhoff J.F."/>
            <person name="Rahn T."/>
            <person name="Kunzel S."/>
            <person name="Keller A."/>
            <person name="Neulinger S.C."/>
        </authorList>
    </citation>
    <scope>NUCLEOTIDE SEQUENCE</scope>
    <source>
        <strain evidence="2">IM 151</strain>
    </source>
</reference>
<dbReference type="Proteomes" id="UP001041814">
    <property type="component" value="Unassembled WGS sequence"/>
</dbReference>
<proteinExistence type="predicted"/>
<evidence type="ECO:0000256" key="1">
    <source>
        <dbReference type="SAM" id="MobiDB-lite"/>
    </source>
</evidence>
<evidence type="ECO:0000313" key="2">
    <source>
        <dbReference type="EMBL" id="MBK1713575.1"/>
    </source>
</evidence>
<dbReference type="PROSITE" id="PS51257">
    <property type="entry name" value="PROKAR_LIPOPROTEIN"/>
    <property type="match status" value="1"/>
</dbReference>
<evidence type="ECO:0000313" key="3">
    <source>
        <dbReference type="Proteomes" id="UP001041814"/>
    </source>
</evidence>
<feature type="region of interest" description="Disordered" evidence="1">
    <location>
        <begin position="91"/>
        <end position="118"/>
    </location>
</feature>
<dbReference type="EMBL" id="NRRU01000041">
    <property type="protein sequence ID" value="MBK1713575.1"/>
    <property type="molecule type" value="Genomic_DNA"/>
</dbReference>
<accession>A0ABS1DVB9</accession>
<comment type="caution">
    <text evidence="2">The sequence shown here is derived from an EMBL/GenBank/DDBJ whole genome shotgun (WGS) entry which is preliminary data.</text>
</comment>
<sequence length="118" mass="12385">MLRVALFAALPLLVAGCDQLGIESAKAVAEKKDAEGRAIGAACRHAGRAIEDCFGLNKKADKAAVFAGWKDMNDYMRENKLDIVPPQGAATAVAKDAASEDAQDEAPAEDKPAKKKSS</sequence>
<keyword evidence="3" id="KW-1185">Reference proteome</keyword>
<gene>
    <name evidence="2" type="ORF">CKO43_12380</name>
</gene>
<protein>
    <recommendedName>
        <fullName evidence="4">Lipoprotein</fullName>
    </recommendedName>
</protein>
<reference evidence="2" key="1">
    <citation type="submission" date="2017-08" db="EMBL/GenBank/DDBJ databases">
        <authorList>
            <person name="Imhoff J.F."/>
            <person name="Rahn T."/>
            <person name="Kuenzel S."/>
            <person name="Neulinger S.C."/>
        </authorList>
    </citation>
    <scope>NUCLEOTIDE SEQUENCE</scope>
    <source>
        <strain evidence="2">IM 151</strain>
    </source>
</reference>
<organism evidence="2 3">
    <name type="scientific">Rubrivivax gelatinosus</name>
    <name type="common">Rhodocyclus gelatinosus</name>
    <name type="synonym">Rhodopseudomonas gelatinosa</name>
    <dbReference type="NCBI Taxonomy" id="28068"/>
    <lineage>
        <taxon>Bacteria</taxon>
        <taxon>Pseudomonadati</taxon>
        <taxon>Pseudomonadota</taxon>
        <taxon>Betaproteobacteria</taxon>
        <taxon>Burkholderiales</taxon>
        <taxon>Sphaerotilaceae</taxon>
        <taxon>Rubrivivax</taxon>
    </lineage>
</organism>
<name>A0ABS1DVB9_RUBGE</name>
<evidence type="ECO:0008006" key="4">
    <source>
        <dbReference type="Google" id="ProtNLM"/>
    </source>
</evidence>